<keyword evidence="6 10" id="KW-1133">Transmembrane helix</keyword>
<dbReference type="InterPro" id="IPR012419">
    <property type="entry name" value="Cas1_AcylTrans_dom"/>
</dbReference>
<feature type="transmembrane region" description="Helical" evidence="10">
    <location>
        <begin position="639"/>
        <end position="657"/>
    </location>
</feature>
<feature type="transmembrane region" description="Helical" evidence="10">
    <location>
        <begin position="571"/>
        <end position="593"/>
    </location>
</feature>
<dbReference type="AlphaFoldDB" id="A0A168KRY8"/>
<feature type="domain" description="Trichome birefringence-like C-terminal" evidence="12">
    <location>
        <begin position="76"/>
        <end position="141"/>
    </location>
</feature>
<feature type="compositionally biased region" description="Polar residues" evidence="9">
    <location>
        <begin position="796"/>
        <end position="805"/>
    </location>
</feature>
<keyword evidence="4" id="KW-0808">Transferase</keyword>
<feature type="region of interest" description="Disordered" evidence="9">
    <location>
        <begin position="769"/>
        <end position="815"/>
    </location>
</feature>
<proteinExistence type="inferred from homology"/>
<keyword evidence="5 10" id="KW-0812">Transmembrane</keyword>
<reference evidence="13" key="1">
    <citation type="submission" date="2016-04" db="EMBL/GenBank/DDBJ databases">
        <authorList>
            <person name="Evans L.H."/>
            <person name="Alamgir A."/>
            <person name="Owens N."/>
            <person name="Weber N.D."/>
            <person name="Virtaneva K."/>
            <person name="Barbian K."/>
            <person name="Babar A."/>
            <person name="Rosenke K."/>
        </authorList>
    </citation>
    <scope>NUCLEOTIDE SEQUENCE [LARGE SCALE GENOMIC DNA]</scope>
    <source>
        <strain evidence="13">CBS 101.48</strain>
    </source>
</reference>
<dbReference type="GO" id="GO:0005975">
    <property type="term" value="P:carbohydrate metabolic process"/>
    <property type="evidence" value="ECO:0007669"/>
    <property type="project" value="UniProtKB-ARBA"/>
</dbReference>
<organism evidence="13">
    <name type="scientific">Absidia glauca</name>
    <name type="common">Pin mould</name>
    <dbReference type="NCBI Taxonomy" id="4829"/>
    <lineage>
        <taxon>Eukaryota</taxon>
        <taxon>Fungi</taxon>
        <taxon>Fungi incertae sedis</taxon>
        <taxon>Mucoromycota</taxon>
        <taxon>Mucoromycotina</taxon>
        <taxon>Mucoromycetes</taxon>
        <taxon>Mucorales</taxon>
        <taxon>Cunninghamellaceae</taxon>
        <taxon>Absidia</taxon>
    </lineage>
</organism>
<evidence type="ECO:0000256" key="5">
    <source>
        <dbReference type="ARBA" id="ARBA00022692"/>
    </source>
</evidence>
<feature type="transmembrane region" description="Helical" evidence="10">
    <location>
        <begin position="472"/>
        <end position="492"/>
    </location>
</feature>
<evidence type="ECO:0000259" key="11">
    <source>
        <dbReference type="Pfam" id="PF07779"/>
    </source>
</evidence>
<feature type="transmembrane region" description="Helical" evidence="10">
    <location>
        <begin position="12"/>
        <end position="34"/>
    </location>
</feature>
<evidence type="ECO:0000259" key="12">
    <source>
        <dbReference type="Pfam" id="PF13839"/>
    </source>
</evidence>
<name>A0A168KRY8_ABSGL</name>
<dbReference type="GO" id="GO:0005794">
    <property type="term" value="C:Golgi apparatus"/>
    <property type="evidence" value="ECO:0007669"/>
    <property type="project" value="TreeGrafter"/>
</dbReference>
<feature type="compositionally biased region" description="Basic and acidic residues" evidence="9">
    <location>
        <begin position="782"/>
        <end position="795"/>
    </location>
</feature>
<dbReference type="PANTHER" id="PTHR13533:SF1">
    <property type="entry name" value="N-ACETYLNEURAMINATE 9-O-ACETYLTRANSFERASE"/>
    <property type="match status" value="1"/>
</dbReference>
<evidence type="ECO:0000256" key="8">
    <source>
        <dbReference type="ARBA" id="ARBA00023180"/>
    </source>
</evidence>
<dbReference type="InParanoid" id="A0A168KRY8"/>
<evidence type="ECO:0000256" key="6">
    <source>
        <dbReference type="ARBA" id="ARBA00022989"/>
    </source>
</evidence>
<evidence type="ECO:0000256" key="2">
    <source>
        <dbReference type="ARBA" id="ARBA00007727"/>
    </source>
</evidence>
<evidence type="ECO:0000256" key="7">
    <source>
        <dbReference type="ARBA" id="ARBA00023136"/>
    </source>
</evidence>
<evidence type="ECO:0000256" key="9">
    <source>
        <dbReference type="SAM" id="MobiDB-lite"/>
    </source>
</evidence>
<keyword evidence="14" id="KW-1185">Reference proteome</keyword>
<comment type="subcellular location">
    <subcellularLocation>
        <location evidence="1">Membrane</location>
        <topology evidence="1">Multi-pass membrane protein</topology>
    </subcellularLocation>
</comment>
<dbReference type="GO" id="GO:0016407">
    <property type="term" value="F:acetyltransferase activity"/>
    <property type="evidence" value="ECO:0007669"/>
    <property type="project" value="TreeGrafter"/>
</dbReference>
<feature type="transmembrane region" description="Helical" evidence="10">
    <location>
        <begin position="312"/>
        <end position="332"/>
    </location>
</feature>
<feature type="transmembrane region" description="Helical" evidence="10">
    <location>
        <begin position="422"/>
        <end position="441"/>
    </location>
</feature>
<feature type="transmembrane region" description="Helical" evidence="10">
    <location>
        <begin position="711"/>
        <end position="731"/>
    </location>
</feature>
<sequence length="848" mass="97219">MGALSVAVHAKFIQLGICATFCVVIFFALSNYIFDANNRTRCESMLDDGYWLDDDTYKQWQPTGCMMHNYKADDVATCLNHSRILYIGDSIARQQFFSFVKLIHQNVETDGEKHIDRKYEFAEEGLTFEFWWDPFLNNTRTLQYLQQPGIEGDLLRPSLLVIGTGSWHMRYLDSATYMEDWQSGVDHVLQAIQGSSQVADAVILSPVEMPQFDRLSPNRSSTITYEKVVAMNNYLTSQRSAIQHTRTPFVVPFAWNKVITSSHNVTQDGLHYDPVVTDAQVQLALNYRCNDIRPKAFPYANTCCFHYPTPRWYQNVFFALFLILVPVGFYFCDNNRGFSAFIPSEKVLNALFVFGLGVIYMYFGDRTQLFGKMHKHFDSSTFTTLMVLLVGVAGLITLKTTKKEGTDLGFLNRDQTDEWKGWMQVIILIYHFLGASGVSGIYNAVRILVAAYLFQTGYGHFFFFYKKRDFGLARVMNVMVRLNFLTFVLQYLMDTDYLSYYFTPLVSFWFGVIYLTMYIGHGNNKNTLFMGAKIAIAALVTTVLIQTPGIMEFCFDTLRLLFNIQWNAKEWRFRLSLDGFIVYVGMVSAFAYIKCLEHKWMDHPSFAKVKMGSLVTSALAMIWYFWFELTRQDKFAYNVVQPYISWIPILAFVFLRNATVRLRNTSSRFFIFIGKISLETFIGQFHMWLAGDTKGLLLVIPYNAWVVRSVLGWYTNLIVSTVLFVFVSYFISQTTGELTSWICNDLLMGKQQQQRTTDLASREYQAVPLLPTSSSSSPDTQHTGDESSQTKDTRDGATTTDNVTTMEDDLESDAPVARPVSLGDRILSDPRFRVVVFLVSVGLLNRLT</sequence>
<evidence type="ECO:0000256" key="1">
    <source>
        <dbReference type="ARBA" id="ARBA00004141"/>
    </source>
</evidence>
<dbReference type="Pfam" id="PF07779">
    <property type="entry name" value="Cas1_AcylT"/>
    <property type="match status" value="1"/>
</dbReference>
<comment type="similarity">
    <text evidence="2">Belongs to the PC-esterase family. TBL subfamily.</text>
</comment>
<keyword evidence="7 10" id="KW-0472">Membrane</keyword>
<comment type="similarity">
    <text evidence="3">Belongs to the PC-esterase family. CASD1 subfamily.</text>
</comment>
<dbReference type="InterPro" id="IPR026057">
    <property type="entry name" value="TBL_C"/>
</dbReference>
<dbReference type="EMBL" id="LT550270">
    <property type="protein sequence ID" value="SAL95291.1"/>
    <property type="molecule type" value="Genomic_DNA"/>
</dbReference>
<feature type="transmembrane region" description="Helical" evidence="10">
    <location>
        <begin position="344"/>
        <end position="363"/>
    </location>
</feature>
<evidence type="ECO:0000256" key="10">
    <source>
        <dbReference type="SAM" id="Phobius"/>
    </source>
</evidence>
<feature type="transmembrane region" description="Helical" evidence="10">
    <location>
        <begin position="531"/>
        <end position="551"/>
    </location>
</feature>
<evidence type="ECO:0000256" key="3">
    <source>
        <dbReference type="ARBA" id="ARBA00010666"/>
    </source>
</evidence>
<dbReference type="Proteomes" id="UP000078561">
    <property type="component" value="Unassembled WGS sequence"/>
</dbReference>
<evidence type="ECO:0000313" key="14">
    <source>
        <dbReference type="Proteomes" id="UP000078561"/>
    </source>
</evidence>
<gene>
    <name evidence="13" type="primary">ABSGL_00609.1 scaffold 832</name>
</gene>
<evidence type="ECO:0000313" key="13">
    <source>
        <dbReference type="EMBL" id="SAL95291.1"/>
    </source>
</evidence>
<dbReference type="OMA" id="WSAREWA"/>
<evidence type="ECO:0000256" key="4">
    <source>
        <dbReference type="ARBA" id="ARBA00022679"/>
    </source>
</evidence>
<feature type="domain" description="Cas1p 10 TM acyl transferase" evidence="11">
    <location>
        <begin position="342"/>
        <end position="744"/>
    </location>
</feature>
<feature type="transmembrane region" description="Helical" evidence="10">
    <location>
        <begin position="498"/>
        <end position="519"/>
    </location>
</feature>
<dbReference type="PANTHER" id="PTHR13533">
    <property type="entry name" value="N-ACETYLNEURAMINATE 9-O-ACETYLTRANSFERASE"/>
    <property type="match status" value="1"/>
</dbReference>
<accession>A0A168KRY8</accession>
<dbReference type="OrthoDB" id="1932925at2759"/>
<keyword evidence="8" id="KW-0325">Glycoprotein</keyword>
<dbReference type="GO" id="GO:0016020">
    <property type="term" value="C:membrane"/>
    <property type="evidence" value="ECO:0007669"/>
    <property type="project" value="UniProtKB-SubCell"/>
</dbReference>
<dbReference type="Pfam" id="PF13839">
    <property type="entry name" value="PC-Esterase"/>
    <property type="match status" value="1"/>
</dbReference>
<protein>
    <submittedName>
        <fullName evidence="13">Uncharacterized protein</fullName>
    </submittedName>
</protein>
<feature type="transmembrane region" description="Helical" evidence="10">
    <location>
        <begin position="669"/>
        <end position="691"/>
    </location>
</feature>
<feature type="transmembrane region" description="Helical" evidence="10">
    <location>
        <begin position="383"/>
        <end position="401"/>
    </location>
</feature>
<feature type="transmembrane region" description="Helical" evidence="10">
    <location>
        <begin position="605"/>
        <end position="627"/>
    </location>
</feature>